<evidence type="ECO:0000256" key="2">
    <source>
        <dbReference type="SAM" id="SignalP"/>
    </source>
</evidence>
<dbReference type="AlphaFoldDB" id="S6B429"/>
<feature type="repeat" description="ANK" evidence="1">
    <location>
        <begin position="56"/>
        <end position="88"/>
    </location>
</feature>
<dbReference type="PROSITE" id="PS50088">
    <property type="entry name" value="ANK_REPEAT"/>
    <property type="match status" value="2"/>
</dbReference>
<protein>
    <submittedName>
        <fullName evidence="3">Ankyrin</fullName>
    </submittedName>
</protein>
<dbReference type="STRING" id="1163617.SCD_n01566"/>
<dbReference type="eggNOG" id="COG0666">
    <property type="taxonomic scope" value="Bacteria"/>
</dbReference>
<evidence type="ECO:0000313" key="4">
    <source>
        <dbReference type="Proteomes" id="UP000015559"/>
    </source>
</evidence>
<dbReference type="PROSITE" id="PS50297">
    <property type="entry name" value="ANK_REP_REGION"/>
    <property type="match status" value="2"/>
</dbReference>
<proteinExistence type="predicted"/>
<dbReference type="OrthoDB" id="9180288at2"/>
<evidence type="ECO:0000256" key="1">
    <source>
        <dbReference type="PROSITE-ProRule" id="PRU00023"/>
    </source>
</evidence>
<dbReference type="SMART" id="SM00248">
    <property type="entry name" value="ANK"/>
    <property type="match status" value="2"/>
</dbReference>
<accession>S6B429</accession>
<reference evidence="3 4" key="1">
    <citation type="journal article" date="2012" name="Appl. Environ. Microbiol.">
        <title>Draft genome sequence of a psychrotolerant sulfur-oxidizing bacterium, Sulfuricella denitrificans skB26, and proteomic insights into cold adaptation.</title>
        <authorList>
            <person name="Watanabe T."/>
            <person name="Kojima H."/>
            <person name="Fukui M."/>
        </authorList>
    </citation>
    <scope>NUCLEOTIDE SEQUENCE [LARGE SCALE GENOMIC DNA]</scope>
    <source>
        <strain evidence="4">skB26</strain>
    </source>
</reference>
<evidence type="ECO:0000313" key="3">
    <source>
        <dbReference type="EMBL" id="BAN35387.1"/>
    </source>
</evidence>
<feature type="chain" id="PRO_5004536347" evidence="2">
    <location>
        <begin position="24"/>
        <end position="156"/>
    </location>
</feature>
<dbReference type="PANTHER" id="PTHR22677">
    <property type="entry name" value="ANKYRIN REPEAT DOMAIN-CONTAINING PROTEIN 60"/>
    <property type="match status" value="1"/>
</dbReference>
<keyword evidence="1" id="KW-0040">ANK repeat</keyword>
<dbReference type="HOGENOM" id="CLU_000134_18_7_4"/>
<dbReference type="Pfam" id="PF12796">
    <property type="entry name" value="Ank_2"/>
    <property type="match status" value="1"/>
</dbReference>
<dbReference type="SUPFAM" id="SSF48403">
    <property type="entry name" value="Ankyrin repeat"/>
    <property type="match status" value="1"/>
</dbReference>
<gene>
    <name evidence="3" type="ORF">SCD_n01566</name>
</gene>
<dbReference type="InterPro" id="IPR002110">
    <property type="entry name" value="Ankyrin_rpt"/>
</dbReference>
<dbReference type="Proteomes" id="UP000015559">
    <property type="component" value="Chromosome"/>
</dbReference>
<sequence>MNRSSKIIGIAIFLLSVIGNSHAAGTIFEAARDGTPQEVEKILASNKNLINAHTELGSTPLHIAASNSNPGIAKLLVAKGANINARDNNGLTPLHIAAFTGKKELVEFFLSKGADPYAKDFKNETPHDKAYHSLSHEVEGILAVWMLKNPQPAKNK</sequence>
<dbReference type="InterPro" id="IPR036770">
    <property type="entry name" value="Ankyrin_rpt-contain_sf"/>
</dbReference>
<dbReference type="KEGG" id="sdr:SCD_n01566"/>
<dbReference type="PRINTS" id="PR01415">
    <property type="entry name" value="ANKYRIN"/>
</dbReference>
<dbReference type="InterPro" id="IPR039323">
    <property type="entry name" value="ANKRD_45/46/60"/>
</dbReference>
<feature type="repeat" description="ANK" evidence="1">
    <location>
        <begin position="89"/>
        <end position="121"/>
    </location>
</feature>
<dbReference type="PANTHER" id="PTHR22677:SF4">
    <property type="entry name" value="USHER SYNDROME TYPE-1G PROTEIN-LIKE PROTEIN"/>
    <property type="match status" value="1"/>
</dbReference>
<name>S6B429_SULDS</name>
<dbReference type="EMBL" id="AP013066">
    <property type="protein sequence ID" value="BAN35387.1"/>
    <property type="molecule type" value="Genomic_DNA"/>
</dbReference>
<feature type="signal peptide" evidence="2">
    <location>
        <begin position="1"/>
        <end position="23"/>
    </location>
</feature>
<keyword evidence="4" id="KW-1185">Reference proteome</keyword>
<dbReference type="Gene3D" id="1.25.40.20">
    <property type="entry name" value="Ankyrin repeat-containing domain"/>
    <property type="match status" value="2"/>
</dbReference>
<organism evidence="3 4">
    <name type="scientific">Sulfuricella denitrificans (strain DSM 22764 / NBRC 105220 / skB26)</name>
    <dbReference type="NCBI Taxonomy" id="1163617"/>
    <lineage>
        <taxon>Bacteria</taxon>
        <taxon>Pseudomonadati</taxon>
        <taxon>Pseudomonadota</taxon>
        <taxon>Betaproteobacteria</taxon>
        <taxon>Nitrosomonadales</taxon>
        <taxon>Sulfuricellaceae</taxon>
        <taxon>Sulfuricella</taxon>
    </lineage>
</organism>
<keyword evidence="2" id="KW-0732">Signal</keyword>
<dbReference type="RefSeq" id="WP_009205656.1">
    <property type="nucleotide sequence ID" value="NC_022357.1"/>
</dbReference>